<dbReference type="AlphaFoldDB" id="D6WSF7"/>
<dbReference type="InParanoid" id="D6WSF7"/>
<comment type="similarity">
    <text evidence="2">Belongs to the short-chain dehydrogenases/reductases (SDR) family.</text>
</comment>
<proteinExistence type="inferred from homology"/>
<name>D6WSF7_TRICA</name>
<dbReference type="PROSITE" id="PS00061">
    <property type="entry name" value="ADH_SHORT"/>
    <property type="match status" value="1"/>
</dbReference>
<dbReference type="KEGG" id="tca:661894"/>
<dbReference type="GO" id="GO:0016491">
    <property type="term" value="F:oxidoreductase activity"/>
    <property type="evidence" value="ECO:0000318"/>
    <property type="project" value="GO_Central"/>
</dbReference>
<gene>
    <name evidence="4" type="primary">AUGUSTUS-3.0.2_09251</name>
    <name evidence="4" type="ORF">TcasGA2_TC009251</name>
</gene>
<dbReference type="EMBL" id="KQ971352">
    <property type="protein sequence ID" value="EFA06375.2"/>
    <property type="molecule type" value="Genomic_DNA"/>
</dbReference>
<accession>D6WSF7</accession>
<evidence type="ECO:0000256" key="1">
    <source>
        <dbReference type="ARBA" id="ARBA00023002"/>
    </source>
</evidence>
<feature type="transmembrane region" description="Helical" evidence="3">
    <location>
        <begin position="42"/>
        <end position="60"/>
    </location>
</feature>
<evidence type="ECO:0000313" key="5">
    <source>
        <dbReference type="Proteomes" id="UP000007266"/>
    </source>
</evidence>
<evidence type="ECO:0000256" key="2">
    <source>
        <dbReference type="RuleBase" id="RU000363"/>
    </source>
</evidence>
<dbReference type="InterPro" id="IPR020904">
    <property type="entry name" value="Sc_DH/Rdtase_CS"/>
</dbReference>
<keyword evidence="3" id="KW-0812">Transmembrane</keyword>
<reference evidence="4 5" key="2">
    <citation type="journal article" date="2010" name="Nucleic Acids Res.">
        <title>BeetleBase in 2010: revisions to provide comprehensive genomic information for Tribolium castaneum.</title>
        <authorList>
            <person name="Kim H.S."/>
            <person name="Murphy T."/>
            <person name="Xia J."/>
            <person name="Caragea D."/>
            <person name="Park Y."/>
            <person name="Beeman R.W."/>
            <person name="Lorenzen M.D."/>
            <person name="Butcher S."/>
            <person name="Manak J.R."/>
            <person name="Brown S.J."/>
        </authorList>
    </citation>
    <scope>GENOME REANNOTATION</scope>
    <source>
        <strain evidence="4 5">Georgia GA2</strain>
    </source>
</reference>
<sequence length="371" mass="42084">MSILSKLCLTVFEIVNELYIGVGAGVVGLAVLINHGYRTNQLLRTLTVSAISLASLIYVFQSSAELRQPSLKQIVLISGCDSGLGFSLAIHAARLGFTVVAGFLDLESPGAREIKQFHRKITQIQLDVTSKESVFVAVETINQYLNSNPSYEFYALVNNAGVMVFGEFEWQTERLIHQQVHVNLMGTMNVSRAFIPLLRKYHGRLINITSHCSFTCLPGLSVYGATKAGIKAFSDGLRIELGKYGVKVVMLTPGSFVTQSNIMAKHPEHVHEMHRNFSKEQRGFYEEYFQRYHAYLLGITAPKIPKPIQDSGLYRKFEEALCLETPKPAYKVEPFRYAFYHFLFKISPTPLRDYFVVRFMNMPEYHMTQIW</sequence>
<feature type="transmembrane region" description="Helical" evidence="3">
    <location>
        <begin position="18"/>
        <end position="35"/>
    </location>
</feature>
<evidence type="ECO:0000256" key="3">
    <source>
        <dbReference type="SAM" id="Phobius"/>
    </source>
</evidence>
<dbReference type="GO" id="GO:0008202">
    <property type="term" value="P:steroid metabolic process"/>
    <property type="evidence" value="ECO:0000318"/>
    <property type="project" value="GO_Central"/>
</dbReference>
<keyword evidence="3" id="KW-1133">Transmembrane helix</keyword>
<dbReference type="PANTHER" id="PTHR43313">
    <property type="entry name" value="SHORT-CHAIN DEHYDROGENASE/REDUCTASE FAMILY 9C"/>
    <property type="match status" value="1"/>
</dbReference>
<keyword evidence="5" id="KW-1185">Reference proteome</keyword>
<protein>
    <submittedName>
        <fullName evidence="4">D-beta-hydroxybutyrate dehydrogenase, mitochondrial-like Protein</fullName>
    </submittedName>
</protein>
<dbReference type="InterPro" id="IPR002347">
    <property type="entry name" value="SDR_fam"/>
</dbReference>
<dbReference type="FunCoup" id="D6WSF7">
    <property type="interactions" value="14"/>
</dbReference>
<dbReference type="PRINTS" id="PR00081">
    <property type="entry name" value="GDHRDH"/>
</dbReference>
<dbReference type="OrthoDB" id="294295at2759"/>
<keyword evidence="3" id="KW-0472">Membrane</keyword>
<dbReference type="InterPro" id="IPR036291">
    <property type="entry name" value="NAD(P)-bd_dom_sf"/>
</dbReference>
<evidence type="ECO:0000313" key="4">
    <source>
        <dbReference type="EMBL" id="EFA06375.2"/>
    </source>
</evidence>
<dbReference type="HOGENOM" id="CLU_010194_2_0_1"/>
<keyword evidence="1" id="KW-0560">Oxidoreductase</keyword>
<dbReference type="PRINTS" id="PR00080">
    <property type="entry name" value="SDRFAMILY"/>
</dbReference>
<reference evidence="4 5" key="1">
    <citation type="journal article" date="2008" name="Nature">
        <title>The genome of the model beetle and pest Tribolium castaneum.</title>
        <authorList>
            <consortium name="Tribolium Genome Sequencing Consortium"/>
            <person name="Richards S."/>
            <person name="Gibbs R.A."/>
            <person name="Weinstock G.M."/>
            <person name="Brown S.J."/>
            <person name="Denell R."/>
            <person name="Beeman R.W."/>
            <person name="Gibbs R."/>
            <person name="Beeman R.W."/>
            <person name="Brown S.J."/>
            <person name="Bucher G."/>
            <person name="Friedrich M."/>
            <person name="Grimmelikhuijzen C.J."/>
            <person name="Klingler M."/>
            <person name="Lorenzen M."/>
            <person name="Richards S."/>
            <person name="Roth S."/>
            <person name="Schroder R."/>
            <person name="Tautz D."/>
            <person name="Zdobnov E.M."/>
            <person name="Muzny D."/>
            <person name="Gibbs R.A."/>
            <person name="Weinstock G.M."/>
            <person name="Attaway T."/>
            <person name="Bell S."/>
            <person name="Buhay C.J."/>
            <person name="Chandrabose M.N."/>
            <person name="Chavez D."/>
            <person name="Clerk-Blankenburg K.P."/>
            <person name="Cree A."/>
            <person name="Dao M."/>
            <person name="Davis C."/>
            <person name="Chacko J."/>
            <person name="Dinh H."/>
            <person name="Dugan-Rocha S."/>
            <person name="Fowler G."/>
            <person name="Garner T.T."/>
            <person name="Garnes J."/>
            <person name="Gnirke A."/>
            <person name="Hawes A."/>
            <person name="Hernandez J."/>
            <person name="Hines S."/>
            <person name="Holder M."/>
            <person name="Hume J."/>
            <person name="Jhangiani S.N."/>
            <person name="Joshi V."/>
            <person name="Khan Z.M."/>
            <person name="Jackson L."/>
            <person name="Kovar C."/>
            <person name="Kowis A."/>
            <person name="Lee S."/>
            <person name="Lewis L.R."/>
            <person name="Margolis J."/>
            <person name="Morgan M."/>
            <person name="Nazareth L.V."/>
            <person name="Nguyen N."/>
            <person name="Okwuonu G."/>
            <person name="Parker D."/>
            <person name="Richards S."/>
            <person name="Ruiz S.J."/>
            <person name="Santibanez J."/>
            <person name="Savard J."/>
            <person name="Scherer S.E."/>
            <person name="Schneider B."/>
            <person name="Sodergren E."/>
            <person name="Tautz D."/>
            <person name="Vattahil S."/>
            <person name="Villasana D."/>
            <person name="White C.S."/>
            <person name="Wright R."/>
            <person name="Park Y."/>
            <person name="Beeman R.W."/>
            <person name="Lord J."/>
            <person name="Oppert B."/>
            <person name="Lorenzen M."/>
            <person name="Brown S."/>
            <person name="Wang L."/>
            <person name="Savard J."/>
            <person name="Tautz D."/>
            <person name="Richards S."/>
            <person name="Weinstock G."/>
            <person name="Gibbs R.A."/>
            <person name="Liu Y."/>
            <person name="Worley K."/>
            <person name="Weinstock G."/>
            <person name="Elsik C.G."/>
            <person name="Reese J.T."/>
            <person name="Elhaik E."/>
            <person name="Landan G."/>
            <person name="Graur D."/>
            <person name="Arensburger P."/>
            <person name="Atkinson P."/>
            <person name="Beeman R.W."/>
            <person name="Beidler J."/>
            <person name="Brown S.J."/>
            <person name="Demuth J.P."/>
            <person name="Drury D.W."/>
            <person name="Du Y.Z."/>
            <person name="Fujiwara H."/>
            <person name="Lorenzen M."/>
            <person name="Maselli V."/>
            <person name="Osanai M."/>
            <person name="Park Y."/>
            <person name="Robertson H.M."/>
            <person name="Tu Z."/>
            <person name="Wang J.J."/>
            <person name="Wang S."/>
            <person name="Richards S."/>
            <person name="Song H."/>
            <person name="Zhang L."/>
            <person name="Sodergren E."/>
            <person name="Werner D."/>
            <person name="Stanke M."/>
            <person name="Morgenstern B."/>
            <person name="Solovyev V."/>
            <person name="Kosarev P."/>
            <person name="Brown G."/>
            <person name="Chen H.C."/>
            <person name="Ermolaeva O."/>
            <person name="Hlavina W."/>
            <person name="Kapustin Y."/>
            <person name="Kiryutin B."/>
            <person name="Kitts P."/>
            <person name="Maglott D."/>
            <person name="Pruitt K."/>
            <person name="Sapojnikov V."/>
            <person name="Souvorov A."/>
            <person name="Mackey A.J."/>
            <person name="Waterhouse R.M."/>
            <person name="Wyder S."/>
            <person name="Zdobnov E.M."/>
            <person name="Zdobnov E.M."/>
            <person name="Wyder S."/>
            <person name="Kriventseva E.V."/>
            <person name="Kadowaki T."/>
            <person name="Bork P."/>
            <person name="Aranda M."/>
            <person name="Bao R."/>
            <person name="Beermann A."/>
            <person name="Berns N."/>
            <person name="Bolognesi R."/>
            <person name="Bonneton F."/>
            <person name="Bopp D."/>
            <person name="Brown S.J."/>
            <person name="Bucher G."/>
            <person name="Butts T."/>
            <person name="Chaumot A."/>
            <person name="Denell R.E."/>
            <person name="Ferrier D.E."/>
            <person name="Friedrich M."/>
            <person name="Gordon C.M."/>
            <person name="Jindra M."/>
            <person name="Klingler M."/>
            <person name="Lan Q."/>
            <person name="Lattorff H.M."/>
            <person name="Laudet V."/>
            <person name="von Levetsow C."/>
            <person name="Liu Z."/>
            <person name="Lutz R."/>
            <person name="Lynch J.A."/>
            <person name="da Fonseca R.N."/>
            <person name="Posnien N."/>
            <person name="Reuter R."/>
            <person name="Roth S."/>
            <person name="Savard J."/>
            <person name="Schinko J.B."/>
            <person name="Schmitt C."/>
            <person name="Schoppmeier M."/>
            <person name="Schroder R."/>
            <person name="Shippy T.D."/>
            <person name="Simonnet F."/>
            <person name="Marques-Souza H."/>
            <person name="Tautz D."/>
            <person name="Tomoyasu Y."/>
            <person name="Trauner J."/>
            <person name="Van der Zee M."/>
            <person name="Vervoort M."/>
            <person name="Wittkopp N."/>
            <person name="Wimmer E.A."/>
            <person name="Yang X."/>
            <person name="Jones A.K."/>
            <person name="Sattelle D.B."/>
            <person name="Ebert P.R."/>
            <person name="Nelson D."/>
            <person name="Scott J.G."/>
            <person name="Beeman R.W."/>
            <person name="Muthukrishnan S."/>
            <person name="Kramer K.J."/>
            <person name="Arakane Y."/>
            <person name="Beeman R.W."/>
            <person name="Zhu Q."/>
            <person name="Hogenkamp D."/>
            <person name="Dixit R."/>
            <person name="Oppert B."/>
            <person name="Jiang H."/>
            <person name="Zou Z."/>
            <person name="Marshall J."/>
            <person name="Elpidina E."/>
            <person name="Vinokurov K."/>
            <person name="Oppert C."/>
            <person name="Zou Z."/>
            <person name="Evans J."/>
            <person name="Lu Z."/>
            <person name="Zhao P."/>
            <person name="Sumathipala N."/>
            <person name="Altincicek B."/>
            <person name="Vilcinskas A."/>
            <person name="Williams M."/>
            <person name="Hultmark D."/>
            <person name="Hetru C."/>
            <person name="Jiang H."/>
            <person name="Grimmelikhuijzen C.J."/>
            <person name="Hauser F."/>
            <person name="Cazzamali G."/>
            <person name="Williamson M."/>
            <person name="Park Y."/>
            <person name="Li B."/>
            <person name="Tanaka Y."/>
            <person name="Predel R."/>
            <person name="Neupert S."/>
            <person name="Schachtner J."/>
            <person name="Verleyen P."/>
            <person name="Raible F."/>
            <person name="Bork P."/>
            <person name="Friedrich M."/>
            <person name="Walden K.K."/>
            <person name="Robertson H.M."/>
            <person name="Angeli S."/>
            <person name="Foret S."/>
            <person name="Bucher G."/>
            <person name="Schuetz S."/>
            <person name="Maleszka R."/>
            <person name="Wimmer E.A."/>
            <person name="Beeman R.W."/>
            <person name="Lorenzen M."/>
            <person name="Tomoyasu Y."/>
            <person name="Miller S.C."/>
            <person name="Grossmann D."/>
            <person name="Bucher G."/>
        </authorList>
    </citation>
    <scope>NUCLEOTIDE SEQUENCE [LARGE SCALE GENOMIC DNA]</scope>
    <source>
        <strain evidence="4 5">Georgia GA2</strain>
    </source>
</reference>
<dbReference type="SUPFAM" id="SSF51735">
    <property type="entry name" value="NAD(P)-binding Rossmann-fold domains"/>
    <property type="match status" value="1"/>
</dbReference>
<organism evidence="4 5">
    <name type="scientific">Tribolium castaneum</name>
    <name type="common">Red flour beetle</name>
    <dbReference type="NCBI Taxonomy" id="7070"/>
    <lineage>
        <taxon>Eukaryota</taxon>
        <taxon>Metazoa</taxon>
        <taxon>Ecdysozoa</taxon>
        <taxon>Arthropoda</taxon>
        <taxon>Hexapoda</taxon>
        <taxon>Insecta</taxon>
        <taxon>Pterygota</taxon>
        <taxon>Neoptera</taxon>
        <taxon>Endopterygota</taxon>
        <taxon>Coleoptera</taxon>
        <taxon>Polyphaga</taxon>
        <taxon>Cucujiformia</taxon>
        <taxon>Tenebrionidae</taxon>
        <taxon>Tenebrionidae incertae sedis</taxon>
        <taxon>Tribolium</taxon>
    </lineage>
</organism>
<dbReference type="PANTHER" id="PTHR43313:SF36">
    <property type="entry name" value="D-BETA-HYDROXYBUTYRATE DEHYDROGENASE, MITOCHONDRIAL"/>
    <property type="match status" value="1"/>
</dbReference>
<dbReference type="Gene3D" id="3.40.50.720">
    <property type="entry name" value="NAD(P)-binding Rossmann-like Domain"/>
    <property type="match status" value="1"/>
</dbReference>
<dbReference type="Pfam" id="PF00106">
    <property type="entry name" value="adh_short"/>
    <property type="match status" value="1"/>
</dbReference>
<dbReference type="OMA" id="SCCHNLK"/>
<dbReference type="STRING" id="7070.D6WSF7"/>
<dbReference type="Proteomes" id="UP000007266">
    <property type="component" value="Linkage group 7"/>
</dbReference>